<evidence type="ECO:0000259" key="1">
    <source>
        <dbReference type="Pfam" id="PF04577"/>
    </source>
</evidence>
<dbReference type="Proteomes" id="UP001523401">
    <property type="component" value="Unassembled WGS sequence"/>
</dbReference>
<gene>
    <name evidence="2" type="ORF">NF685_11035</name>
</gene>
<dbReference type="Pfam" id="PF04577">
    <property type="entry name" value="Glyco_transf_61"/>
    <property type="match status" value="1"/>
</dbReference>
<evidence type="ECO:0000313" key="3">
    <source>
        <dbReference type="Proteomes" id="UP001523401"/>
    </source>
</evidence>
<organism evidence="2 3">
    <name type="scientific">Asaia lannensis NBRC 102526</name>
    <dbReference type="NCBI Taxonomy" id="1307926"/>
    <lineage>
        <taxon>Bacteria</taxon>
        <taxon>Pseudomonadati</taxon>
        <taxon>Pseudomonadota</taxon>
        <taxon>Alphaproteobacteria</taxon>
        <taxon>Acetobacterales</taxon>
        <taxon>Acetobacteraceae</taxon>
        <taxon>Asaia</taxon>
    </lineage>
</organism>
<keyword evidence="3" id="KW-1185">Reference proteome</keyword>
<dbReference type="InterPro" id="IPR049625">
    <property type="entry name" value="Glyco_transf_61_cat"/>
</dbReference>
<feature type="domain" description="Glycosyltransferase 61 catalytic" evidence="1">
    <location>
        <begin position="95"/>
        <end position="275"/>
    </location>
</feature>
<accession>A0ABT1CI77</accession>
<dbReference type="RefSeq" id="WP_252849630.1">
    <property type="nucleotide sequence ID" value="NZ_BAPW01000004.1"/>
</dbReference>
<proteinExistence type="predicted"/>
<comment type="caution">
    <text evidence="2">The sequence shown here is derived from an EMBL/GenBank/DDBJ whole genome shotgun (WGS) entry which is preliminary data.</text>
</comment>
<sequence length="541" mass="60640">MSEYASFYSPVSGISLFSEPDILHFRNAFYICGWNNFDHLHGVYSQEGYLIPQAAFHCHWPPVNKGQRLWSDPNVARGFPVIKSAIFVGHMHEQYGHFITEFLSRLWVAKQIWDGTQKLIVRAIKPKADLFKVPWLVQIIEALGFAEDDFYFPETSVTIENLVVASPLFTEDSVCYAGMAEFCNSIGFALNPVLPVQTAPERIYLSRSKLICGTVRIDNEHEFERELEQHNFRIVHPQDLSVSEQVELYRNDNFIVGQIGSAFHTSIFVPAPQGICLKSKVYGGIGTPPALSYRVMDQVNGSAFEYLDFPGLIESSDPNGNFYENMTISDVELAASILSDRIAARETAFYLSNMGRRSCMEAADLIAYELIAHNGNAVASDLRTGQASTYIGDTVEKLLLVTQRSKIQDARSFLVSAHPDAPALMLGNTMRYGPALPVHLEFLDGGKIALRSCENNAYIFACDDQRGQGLFAEGPQIMAWEKYVPLETSLHLHGRASRRHALLSLIALFHYGSSLENLAYYQWRHSDLVAYVSGLSTSFPF</sequence>
<name>A0ABT1CI77_9PROT</name>
<protein>
    <submittedName>
        <fullName evidence="2">Glycosyltransferase family 61 protein</fullName>
    </submittedName>
</protein>
<evidence type="ECO:0000313" key="2">
    <source>
        <dbReference type="EMBL" id="MCO6160563.1"/>
    </source>
</evidence>
<dbReference type="EMBL" id="JAMXQU010000008">
    <property type="protein sequence ID" value="MCO6160563.1"/>
    <property type="molecule type" value="Genomic_DNA"/>
</dbReference>
<reference evidence="2 3" key="1">
    <citation type="submission" date="2022-06" db="EMBL/GenBank/DDBJ databases">
        <title>Whole-genome of Asaia lannensis strain LMG 27011T.</title>
        <authorList>
            <person name="Sombolestani A."/>
        </authorList>
    </citation>
    <scope>NUCLEOTIDE SEQUENCE [LARGE SCALE GENOMIC DNA]</scope>
    <source>
        <strain evidence="2 3">NBRC 102526</strain>
    </source>
</reference>